<evidence type="ECO:0000313" key="2">
    <source>
        <dbReference type="EMBL" id="KAF2027412.1"/>
    </source>
</evidence>
<sequence>SMGYDVEDEIDWSDGPLGPKSPECNETHAAPSRLVPGHAEADDTSNILVSREVGHYAVPVGSPLPFTFEIEDKNKTIPSRVQRAQLGIHLNRRQPTKEDFANFALYQANQKAYEAAFLKNFVSHALQPDRVAECFSDGVQSHAVVASYLKSVLHNVNGIANKMIWNAHSRTVNLLANDGKDGAPFLDVHRFDRHSFSDFCRDKPISVVSRMNESWHRATPKPAMVRMSTNQYPIGANSSPLEEIDEVAERFFNYEVFGKAMPTGRATNPSIKKQGKGRARYEEATREEPQASLGCNWLAFPSQKAHYHSPAPPQDSLPQHKPATLHEDLIDTVMAGAQDVLESHDVCHIAFHGDHSRHGGLYAPNGDPVSPLPSATQLEELSERFGANALDLDQSHRAEGPTREGDMEKVPSWRARLIGDHKRQLTERWGNPQQVLRRALPGIKQAIAQAFAKGIRPVDHDYRRKIRILEVRENTQKGTPENLPPSAKSRKADVNTPKHPNIPSSPAHDQHVGLSTINKSKTKKHRLATSKKKQKMSAKGTSSKILSTKPSKQKAGRRPNVKPPTAAIQPPKSPEKLPPHPSGSMTLELHQALPPEAYFESDTADQKPAWRCGIKHAMGHYYNAGNRTACPGCFVNIKDSAKTKIMDFYLPKSTHFFQPAPALVYTPSKPLGKIRRSKSLSHNSIAKEAYWAAFNAGATEHEARQAGVAAVEAALRPRTPKEPTPEPTPEPKPDLGPHPSGSATMEHGQDIPDCACFDKEDSNEEYAWRCDVNHALGRYYLAGDKRTCPGCGSNRHGSGRQETMDFYMPPGVVVRQDAPGLSVWKARRPYKKQGMTPGKSVEQEKDKKYHTHNQMASKKYFEAMDSGREHERAMPLAIEGVEVELEAKAVAQKDSDEDGDNASSSSDERRDSTGLADSARHRRNSSGRSAACLVPMKRNISDLSDDD</sequence>
<comment type="caution">
    <text evidence="2">The sequence shown here is derived from an EMBL/GenBank/DDBJ whole genome shotgun (WGS) entry which is preliminary data.</text>
</comment>
<feature type="non-terminal residue" evidence="2">
    <location>
        <position position="1"/>
    </location>
</feature>
<feature type="region of interest" description="Disordered" evidence="1">
    <location>
        <begin position="888"/>
        <end position="947"/>
    </location>
</feature>
<feature type="region of interest" description="Disordered" evidence="1">
    <location>
        <begin position="469"/>
        <end position="587"/>
    </location>
</feature>
<organism evidence="2 3">
    <name type="scientific">Setomelanomma holmii</name>
    <dbReference type="NCBI Taxonomy" id="210430"/>
    <lineage>
        <taxon>Eukaryota</taxon>
        <taxon>Fungi</taxon>
        <taxon>Dikarya</taxon>
        <taxon>Ascomycota</taxon>
        <taxon>Pezizomycotina</taxon>
        <taxon>Dothideomycetes</taxon>
        <taxon>Pleosporomycetidae</taxon>
        <taxon>Pleosporales</taxon>
        <taxon>Pleosporineae</taxon>
        <taxon>Phaeosphaeriaceae</taxon>
        <taxon>Setomelanomma</taxon>
    </lineage>
</organism>
<evidence type="ECO:0000256" key="1">
    <source>
        <dbReference type="SAM" id="MobiDB-lite"/>
    </source>
</evidence>
<evidence type="ECO:0000313" key="3">
    <source>
        <dbReference type="Proteomes" id="UP000799777"/>
    </source>
</evidence>
<protein>
    <submittedName>
        <fullName evidence="2">Uncharacterized protein</fullName>
    </submittedName>
</protein>
<keyword evidence="3" id="KW-1185">Reference proteome</keyword>
<feature type="region of interest" description="Disordered" evidence="1">
    <location>
        <begin position="831"/>
        <end position="851"/>
    </location>
</feature>
<feature type="compositionally biased region" description="Basic and acidic residues" evidence="1">
    <location>
        <begin position="719"/>
        <end position="735"/>
    </location>
</feature>
<dbReference type="Proteomes" id="UP000799777">
    <property type="component" value="Unassembled WGS sequence"/>
</dbReference>
<feature type="compositionally biased region" description="Basic residues" evidence="1">
    <location>
        <begin position="520"/>
        <end position="536"/>
    </location>
</feature>
<feature type="compositionally biased region" description="Polar residues" evidence="1">
    <location>
        <begin position="539"/>
        <end position="550"/>
    </location>
</feature>
<feature type="non-terminal residue" evidence="2">
    <location>
        <position position="947"/>
    </location>
</feature>
<accession>A0A9P4H5L5</accession>
<dbReference type="OrthoDB" id="3792198at2759"/>
<gene>
    <name evidence="2" type="ORF">EK21DRAFT_24947</name>
</gene>
<dbReference type="EMBL" id="ML978227">
    <property type="protein sequence ID" value="KAF2027412.1"/>
    <property type="molecule type" value="Genomic_DNA"/>
</dbReference>
<feature type="compositionally biased region" description="Basic residues" evidence="1">
    <location>
        <begin position="551"/>
        <end position="560"/>
    </location>
</feature>
<feature type="region of interest" description="Disordered" evidence="1">
    <location>
        <begin position="715"/>
        <end position="747"/>
    </location>
</feature>
<reference evidence="2" key="1">
    <citation type="journal article" date="2020" name="Stud. Mycol.">
        <title>101 Dothideomycetes genomes: a test case for predicting lifestyles and emergence of pathogens.</title>
        <authorList>
            <person name="Haridas S."/>
            <person name="Albert R."/>
            <person name="Binder M."/>
            <person name="Bloem J."/>
            <person name="Labutti K."/>
            <person name="Salamov A."/>
            <person name="Andreopoulos B."/>
            <person name="Baker S."/>
            <person name="Barry K."/>
            <person name="Bills G."/>
            <person name="Bluhm B."/>
            <person name="Cannon C."/>
            <person name="Castanera R."/>
            <person name="Culley D."/>
            <person name="Daum C."/>
            <person name="Ezra D."/>
            <person name="Gonzalez J."/>
            <person name="Henrissat B."/>
            <person name="Kuo A."/>
            <person name="Liang C."/>
            <person name="Lipzen A."/>
            <person name="Lutzoni F."/>
            <person name="Magnuson J."/>
            <person name="Mondo S."/>
            <person name="Nolan M."/>
            <person name="Ohm R."/>
            <person name="Pangilinan J."/>
            <person name="Park H.-J."/>
            <person name="Ramirez L."/>
            <person name="Alfaro M."/>
            <person name="Sun H."/>
            <person name="Tritt A."/>
            <person name="Yoshinaga Y."/>
            <person name="Zwiers L.-H."/>
            <person name="Turgeon B."/>
            <person name="Goodwin S."/>
            <person name="Spatafora J."/>
            <person name="Crous P."/>
            <person name="Grigoriev I."/>
        </authorList>
    </citation>
    <scope>NUCLEOTIDE SEQUENCE</scope>
    <source>
        <strain evidence="2">CBS 110217</strain>
    </source>
</reference>
<name>A0A9P4H5L5_9PLEO</name>
<feature type="compositionally biased region" description="Acidic residues" evidence="1">
    <location>
        <begin position="1"/>
        <end position="12"/>
    </location>
</feature>
<feature type="region of interest" description="Disordered" evidence="1">
    <location>
        <begin position="1"/>
        <end position="29"/>
    </location>
</feature>
<proteinExistence type="predicted"/>
<dbReference type="AlphaFoldDB" id="A0A9P4H5L5"/>